<gene>
    <name evidence="1" type="ORF">EV182_002234</name>
</gene>
<evidence type="ECO:0000313" key="2">
    <source>
        <dbReference type="Proteomes" id="UP001145114"/>
    </source>
</evidence>
<proteinExistence type="predicted"/>
<sequence>MAVTTPVAAKTVAVDRHDTAKHVPGNVPALDVPTTPCTPSKRQRVDFTDNRHGYSLCQALHRLHNHMLNEFKERPSDRPLLATVSPEHTNVVAMLVQDRDSDLPTLITDVQRAITPALYIDGEEAKPNDWVSRTGLFTLITEIADRVNYGVPKSVLLDEYRDDWPVNVPPPQSVCIWRWELRDLSTLPPDLISVMQKRREQRVKAQEDAKAWFATLQPESKKSILEQALKVASENVMDSGPLNADAIAGDLLKCSDKVQDSGQTRAKTPSKGLLKKKDLGIDKGQRKLMGFFSVKEPSKATELNQGSAPQTYYEQLFHPFRVRANTMISRLVTRTHASGGPSNVPASAAERPEFDRDRLALEFSLWVKRKLQPTPKAQGGDGPIATPPPPPHPINQTPSNNNNDDGDDDYDECDEGEKLLERLRRYPMKLIRFHDNRRPAYWGTWMKQIKYVSGRRPFAKDVSVLDYSIDSDIEWEEEGEGEELASEDDDDDEEDEDVSDGEGGDELDGWLTDDNEPVGKHPGTVNSTGYYHAPSDDDSDDEEDEDFTGDSSNASDEDALDDELDDINASEEVSESHLMKSERETRENAVKNRFRPKARARQLEAAQVDKTPTRRRVVKPLVPVSIGPVWFYNESDVAAEKLEVLRRFMVKSLYGEGFPIRALDLASPKPAQNTDPTPANGPRDGSAGLPGTPSRLSARKKQPISEKDILTIAQTVKVKLPDYSKHQIEMTIRAHFTKKKFEGFNKQLWAVNDDIAEKASQNGIVLSRSLEKHLAMADNGEPSKRPESKHGELEDNGTAQSPLPPPLPPKRTLETMFMSAKKHKS</sequence>
<dbReference type="EMBL" id="JAMZIH010005580">
    <property type="protein sequence ID" value="KAJ1674949.1"/>
    <property type="molecule type" value="Genomic_DNA"/>
</dbReference>
<evidence type="ECO:0000313" key="1">
    <source>
        <dbReference type="EMBL" id="KAJ1674949.1"/>
    </source>
</evidence>
<keyword evidence="2" id="KW-1185">Reference proteome</keyword>
<comment type="caution">
    <text evidence="1">The sequence shown here is derived from an EMBL/GenBank/DDBJ whole genome shotgun (WGS) entry which is preliminary data.</text>
</comment>
<accession>A0ACC1HM07</accession>
<dbReference type="Proteomes" id="UP001145114">
    <property type="component" value="Unassembled WGS sequence"/>
</dbReference>
<reference evidence="1" key="1">
    <citation type="submission" date="2022-06" db="EMBL/GenBank/DDBJ databases">
        <title>Phylogenomic reconstructions and comparative analyses of Kickxellomycotina fungi.</title>
        <authorList>
            <person name="Reynolds N.K."/>
            <person name="Stajich J.E."/>
            <person name="Barry K."/>
            <person name="Grigoriev I.V."/>
            <person name="Crous P."/>
            <person name="Smith M.E."/>
        </authorList>
    </citation>
    <scope>NUCLEOTIDE SEQUENCE</scope>
    <source>
        <strain evidence="1">RSA 2271</strain>
    </source>
</reference>
<name>A0ACC1HM07_9FUNG</name>
<organism evidence="1 2">
    <name type="scientific">Spiromyces aspiralis</name>
    <dbReference type="NCBI Taxonomy" id="68401"/>
    <lineage>
        <taxon>Eukaryota</taxon>
        <taxon>Fungi</taxon>
        <taxon>Fungi incertae sedis</taxon>
        <taxon>Zoopagomycota</taxon>
        <taxon>Kickxellomycotina</taxon>
        <taxon>Kickxellomycetes</taxon>
        <taxon>Kickxellales</taxon>
        <taxon>Kickxellaceae</taxon>
        <taxon>Spiromyces</taxon>
    </lineage>
</organism>
<protein>
    <submittedName>
        <fullName evidence="1">Uncharacterized protein</fullName>
    </submittedName>
</protein>